<name>A0ABX8S2X7_NOCIO</name>
<sequence length="298" mass="32698">MADADTATRIFVEHRELLFSVVYNMLGSVADTEDVLQDVWLSWAPRTEPKTVAQVENPRAYLVRMAVNQALARRAAVTRRRETYVGPWLPEPLVATAPESDAEAEVLRVESLSTALLVVLESLAPVERAVFVLSETFGYSHGEIGEMLDRSPAAVRQLAYRARQHVAARRPRTQADPRLRREVTERFVAATMGGDLEGLLAVLAPDVTLWTDGGAKGPAHSLRPVHGWERVAKVFLELARGGGLRGYQVRWRTVSGDPGAVVFDGDAPLAVLVLDVTPDNMVQGIYSVTNPDKLTGVR</sequence>
<comment type="similarity">
    <text evidence="1">Belongs to the sigma-70 factor family. ECF subfamily.</text>
</comment>
<evidence type="ECO:0000259" key="6">
    <source>
        <dbReference type="Pfam" id="PF04542"/>
    </source>
</evidence>
<dbReference type="Pfam" id="PF08281">
    <property type="entry name" value="Sigma70_r4_2"/>
    <property type="match status" value="1"/>
</dbReference>
<dbReference type="Proteomes" id="UP000694257">
    <property type="component" value="Chromosome"/>
</dbReference>
<keyword evidence="5" id="KW-0804">Transcription</keyword>
<dbReference type="PANTHER" id="PTHR30173">
    <property type="entry name" value="SIGMA 19 FACTOR"/>
    <property type="match status" value="1"/>
</dbReference>
<dbReference type="EMBL" id="CP078145">
    <property type="protein sequence ID" value="QXN95736.1"/>
    <property type="molecule type" value="Genomic_DNA"/>
</dbReference>
<dbReference type="InterPro" id="IPR013249">
    <property type="entry name" value="RNA_pol_sigma70_r4_t2"/>
</dbReference>
<evidence type="ECO:0000256" key="4">
    <source>
        <dbReference type="ARBA" id="ARBA00023125"/>
    </source>
</evidence>
<keyword evidence="2" id="KW-0805">Transcription regulation</keyword>
<evidence type="ECO:0000313" key="8">
    <source>
        <dbReference type="EMBL" id="QXN95736.1"/>
    </source>
</evidence>
<evidence type="ECO:0000313" key="9">
    <source>
        <dbReference type="Proteomes" id="UP000694257"/>
    </source>
</evidence>
<evidence type="ECO:0000256" key="2">
    <source>
        <dbReference type="ARBA" id="ARBA00023015"/>
    </source>
</evidence>
<dbReference type="InterPro" id="IPR007627">
    <property type="entry name" value="RNA_pol_sigma70_r2"/>
</dbReference>
<evidence type="ECO:0000256" key="1">
    <source>
        <dbReference type="ARBA" id="ARBA00010641"/>
    </source>
</evidence>
<organism evidence="8 9">
    <name type="scientific">Nocardia iowensis</name>
    <dbReference type="NCBI Taxonomy" id="204891"/>
    <lineage>
        <taxon>Bacteria</taxon>
        <taxon>Bacillati</taxon>
        <taxon>Actinomycetota</taxon>
        <taxon>Actinomycetes</taxon>
        <taxon>Mycobacteriales</taxon>
        <taxon>Nocardiaceae</taxon>
        <taxon>Nocardia</taxon>
    </lineage>
</organism>
<dbReference type="NCBIfam" id="NF007214">
    <property type="entry name" value="PRK09636.1"/>
    <property type="match status" value="1"/>
</dbReference>
<dbReference type="InterPro" id="IPR052704">
    <property type="entry name" value="ECF_Sigma-70_Domain"/>
</dbReference>
<gene>
    <name evidence="8" type="primary">sigJ</name>
    <name evidence="8" type="ORF">KV110_24640</name>
</gene>
<keyword evidence="3" id="KW-0731">Sigma factor</keyword>
<evidence type="ECO:0000256" key="3">
    <source>
        <dbReference type="ARBA" id="ARBA00023082"/>
    </source>
</evidence>
<accession>A0ABX8S2X7</accession>
<keyword evidence="9" id="KW-1185">Reference proteome</keyword>
<keyword evidence="4" id="KW-0238">DNA-binding</keyword>
<proteinExistence type="inferred from homology"/>
<dbReference type="InterPro" id="IPR014284">
    <property type="entry name" value="RNA_pol_sigma-70_dom"/>
</dbReference>
<evidence type="ECO:0000259" key="7">
    <source>
        <dbReference type="Pfam" id="PF08281"/>
    </source>
</evidence>
<dbReference type="PANTHER" id="PTHR30173:SF36">
    <property type="entry name" value="ECF RNA POLYMERASE SIGMA FACTOR SIGJ"/>
    <property type="match status" value="1"/>
</dbReference>
<feature type="domain" description="RNA polymerase sigma factor 70 region 4 type 2" evidence="7">
    <location>
        <begin position="115"/>
        <end position="165"/>
    </location>
</feature>
<reference evidence="8 9" key="1">
    <citation type="submission" date="2021-07" db="EMBL/GenBank/DDBJ databases">
        <title>Whole Genome Sequence of Nocardia Iowensis.</title>
        <authorList>
            <person name="Lamm A."/>
            <person name="Collins-Fairclough A.M."/>
            <person name="Bunk B."/>
            <person name="Sproer C."/>
        </authorList>
    </citation>
    <scope>NUCLEOTIDE SEQUENCE [LARGE SCALE GENOMIC DNA]</scope>
    <source>
        <strain evidence="8 9">NRRL 5646</strain>
    </source>
</reference>
<evidence type="ECO:0000256" key="5">
    <source>
        <dbReference type="ARBA" id="ARBA00023163"/>
    </source>
</evidence>
<feature type="domain" description="RNA polymerase sigma-70 region 2" evidence="6">
    <location>
        <begin position="11"/>
        <end position="74"/>
    </location>
</feature>
<dbReference type="NCBIfam" id="TIGR02937">
    <property type="entry name" value="sigma70-ECF"/>
    <property type="match status" value="1"/>
</dbReference>
<protein>
    <submittedName>
        <fullName evidence="8">RNA polymerase sigma factor SigJ</fullName>
    </submittedName>
</protein>
<dbReference type="Pfam" id="PF04542">
    <property type="entry name" value="Sigma70_r2"/>
    <property type="match status" value="1"/>
</dbReference>